<dbReference type="InterPro" id="IPR011990">
    <property type="entry name" value="TPR-like_helical_dom_sf"/>
</dbReference>
<accession>A0A1M6SZU1</accession>
<gene>
    <name evidence="3" type="ORF">SAMN05444391_1231</name>
</gene>
<feature type="chain" id="PRO_5012974695" evidence="2">
    <location>
        <begin position="24"/>
        <end position="173"/>
    </location>
</feature>
<sequence length="173" mass="19385">MGKKAAIGLASLGLALFSCTSTAVVVSDEPTQPTGRPPGPIVASDKNLENGKKQLRKGHCKQAIHEFEKSLRKNPENFEALYWLGVAQGMCGYYSDANDRFFAAVRYSPNRTWTSRVYATIGLTLILSGRYAEGRYYVEKAKAIDPNNPLVVYIEENRYRVRGGYEITLRWLD</sequence>
<dbReference type="Gene3D" id="1.25.40.10">
    <property type="entry name" value="Tetratricopeptide repeat domain"/>
    <property type="match status" value="1"/>
</dbReference>
<evidence type="ECO:0000313" key="4">
    <source>
        <dbReference type="Proteomes" id="UP000189810"/>
    </source>
</evidence>
<feature type="repeat" description="TPR" evidence="1">
    <location>
        <begin position="115"/>
        <end position="148"/>
    </location>
</feature>
<dbReference type="EMBL" id="LT670846">
    <property type="protein sequence ID" value="SHK50068.1"/>
    <property type="molecule type" value="Genomic_DNA"/>
</dbReference>
<dbReference type="InterPro" id="IPR019734">
    <property type="entry name" value="TPR_rpt"/>
</dbReference>
<proteinExistence type="predicted"/>
<keyword evidence="2" id="KW-0732">Signal</keyword>
<dbReference type="RefSeq" id="WP_079654335.1">
    <property type="nucleotide sequence ID" value="NZ_LT670846.1"/>
</dbReference>
<evidence type="ECO:0000256" key="1">
    <source>
        <dbReference type="PROSITE-ProRule" id="PRU00339"/>
    </source>
</evidence>
<feature type="signal peptide" evidence="2">
    <location>
        <begin position="1"/>
        <end position="23"/>
    </location>
</feature>
<protein>
    <submittedName>
        <fullName evidence="3">Tetratricopeptide repeat-containing protein</fullName>
    </submittedName>
</protein>
<dbReference type="AlphaFoldDB" id="A0A1M6SZU1"/>
<dbReference type="PROSITE" id="PS51257">
    <property type="entry name" value="PROKAR_LIPOPROTEIN"/>
    <property type="match status" value="1"/>
</dbReference>
<evidence type="ECO:0000313" key="3">
    <source>
        <dbReference type="EMBL" id="SHK50068.1"/>
    </source>
</evidence>
<keyword evidence="1" id="KW-0802">TPR repeat</keyword>
<dbReference type="PROSITE" id="PS50005">
    <property type="entry name" value="TPR"/>
    <property type="match status" value="1"/>
</dbReference>
<dbReference type="Proteomes" id="UP000189810">
    <property type="component" value="Chromosome I"/>
</dbReference>
<dbReference type="Pfam" id="PF13432">
    <property type="entry name" value="TPR_16"/>
    <property type="match status" value="1"/>
</dbReference>
<name>A0A1M6SZU1_9AQUI</name>
<dbReference type="OrthoDB" id="15003at2"/>
<reference evidence="3 4" key="1">
    <citation type="submission" date="2016-11" db="EMBL/GenBank/DDBJ databases">
        <authorList>
            <person name="Jaros S."/>
            <person name="Januszkiewicz K."/>
            <person name="Wedrychowicz H."/>
        </authorList>
    </citation>
    <scope>NUCLEOTIDE SEQUENCE [LARGE SCALE GENOMIC DNA]</scope>
    <source>
        <strain evidence="3 4">DSM 19557</strain>
    </source>
</reference>
<dbReference type="STRING" id="381751.SAMN05444391_1231"/>
<organism evidence="3 4">
    <name type="scientific">Thermocrinis minervae</name>
    <dbReference type="NCBI Taxonomy" id="381751"/>
    <lineage>
        <taxon>Bacteria</taxon>
        <taxon>Pseudomonadati</taxon>
        <taxon>Aquificota</taxon>
        <taxon>Aquificia</taxon>
        <taxon>Aquificales</taxon>
        <taxon>Aquificaceae</taxon>
        <taxon>Thermocrinis</taxon>
    </lineage>
</organism>
<evidence type="ECO:0000256" key="2">
    <source>
        <dbReference type="SAM" id="SignalP"/>
    </source>
</evidence>
<dbReference type="SUPFAM" id="SSF48452">
    <property type="entry name" value="TPR-like"/>
    <property type="match status" value="1"/>
</dbReference>
<keyword evidence="4" id="KW-1185">Reference proteome</keyword>